<dbReference type="Proteomes" id="UP000294682">
    <property type="component" value="Unassembled WGS sequence"/>
</dbReference>
<dbReference type="AlphaFoldDB" id="A0A9X8UH24"/>
<dbReference type="RefSeq" id="WP_132085238.1">
    <property type="nucleotide sequence ID" value="NZ_SLUK01000014.1"/>
</dbReference>
<protein>
    <submittedName>
        <fullName evidence="2">Protease</fullName>
    </submittedName>
</protein>
<dbReference type="PROSITE" id="PS01276">
    <property type="entry name" value="PEPTIDASE_U32"/>
    <property type="match status" value="1"/>
</dbReference>
<dbReference type="GO" id="GO:0006508">
    <property type="term" value="P:proteolysis"/>
    <property type="evidence" value="ECO:0007669"/>
    <property type="project" value="UniProtKB-KW"/>
</dbReference>
<evidence type="ECO:0000259" key="1">
    <source>
        <dbReference type="Pfam" id="PF12392"/>
    </source>
</evidence>
<dbReference type="GO" id="GO:0008233">
    <property type="term" value="F:peptidase activity"/>
    <property type="evidence" value="ECO:0007669"/>
    <property type="project" value="UniProtKB-KW"/>
</dbReference>
<dbReference type="Pfam" id="PF12392">
    <property type="entry name" value="DUF3656"/>
    <property type="match status" value="1"/>
</dbReference>
<dbReference type="Pfam" id="PF01136">
    <property type="entry name" value="Peptidase_U32"/>
    <property type="match status" value="1"/>
</dbReference>
<keyword evidence="2" id="KW-0378">Hydrolase</keyword>
<reference evidence="2 3" key="1">
    <citation type="submission" date="2019-03" db="EMBL/GenBank/DDBJ databases">
        <title>Genomic Encyclopedia of Type Strains, Phase IV (KMG-IV): sequencing the most valuable type-strain genomes for metagenomic binning, comparative biology and taxonomic classification.</title>
        <authorList>
            <person name="Goeker M."/>
        </authorList>
    </citation>
    <scope>NUCLEOTIDE SEQUENCE [LARGE SCALE GENOMIC DNA]</scope>
    <source>
        <strain evidence="2 3">DSM 100433</strain>
    </source>
</reference>
<dbReference type="InterPro" id="IPR020988">
    <property type="entry name" value="Pept_U32_collagenase"/>
</dbReference>
<name>A0A9X8UH24_9FIRM</name>
<gene>
    <name evidence="2" type="ORF">EDD78_11452</name>
</gene>
<sequence>MEILAPAGSEESVLAAVRCGANAVYLGLQGLNARRGARNFDEETLHRTASFCHERGVKIHLTLNTLVFDREMEEARSVIRTACACALDGVIVQDLAMLRLLRECAPALPVHASTQMSVHNLEGVLQLAEMGFSRAVLARELSRSEIEHICRHSPIEIELFVHGALCMSLSGQCTLSAMAGGRSGNRGMCAQPCRQRITCAASAKPDNGYALSLRDMSLLTPEYMGQLRRAGVASLKIEGRMKRPEYVAAAVTAAREALEGRTPDWQALQSAFSRGGFTDGYYTGHLERSMFGVRRQEDVRATKEALPALQRLGQREYPGVPVSMELCLREGEPSSLTVRDREGHTAVALGDTPAPAQNRPTTREDACKALGKLGGTYYTIGDISTEIDDKLMVPLSSLNALRRSALQELSEQRRQLAPIPFQDWTPPLPRHRAKDKPALRVCALSAGQVTPGLLKLCELCALPPRALRTLLESPLGQENLHKLAVRQPIVSFDDGELHRELSALRELGVERLLVSGLAGVRLGKALGFTLIGDASLNITNSRALEEYRELGVGESTLSIELMAPRIAGLGGEAARGIVAYGRLPLMTMRACPLRETLGCRRCREGTGALRDRQGHAFPVCCAMGAAQLFNSETLYLADRMGEIQNIDFYWLSFTFESGAEALQIAREYAGEAPADMRGGVTRGLYFRKVL</sequence>
<keyword evidence="3" id="KW-1185">Reference proteome</keyword>
<accession>A0A9X8UH24</accession>
<comment type="caution">
    <text evidence="2">The sequence shown here is derived from an EMBL/GenBank/DDBJ whole genome shotgun (WGS) entry which is preliminary data.</text>
</comment>
<dbReference type="PANTHER" id="PTHR30217:SF10">
    <property type="entry name" value="23S RRNA 5-HYDROXYCYTIDINE C2501 SYNTHASE"/>
    <property type="match status" value="1"/>
</dbReference>
<feature type="domain" description="Peptidase U32 collagenase" evidence="1">
    <location>
        <begin position="306"/>
        <end position="413"/>
    </location>
</feature>
<dbReference type="EMBL" id="SLUK01000014">
    <property type="protein sequence ID" value="TCL41347.1"/>
    <property type="molecule type" value="Genomic_DNA"/>
</dbReference>
<keyword evidence="2" id="KW-0645">Protease</keyword>
<organism evidence="2 3">
    <name type="scientific">Harryflintia acetispora</name>
    <dbReference type="NCBI Taxonomy" id="1849041"/>
    <lineage>
        <taxon>Bacteria</taxon>
        <taxon>Bacillati</taxon>
        <taxon>Bacillota</taxon>
        <taxon>Clostridia</taxon>
        <taxon>Eubacteriales</taxon>
        <taxon>Oscillospiraceae</taxon>
        <taxon>Harryflintia</taxon>
    </lineage>
</organism>
<evidence type="ECO:0000313" key="3">
    <source>
        <dbReference type="Proteomes" id="UP000294682"/>
    </source>
</evidence>
<dbReference type="PANTHER" id="PTHR30217">
    <property type="entry name" value="PEPTIDASE U32 FAMILY"/>
    <property type="match status" value="1"/>
</dbReference>
<proteinExistence type="predicted"/>
<evidence type="ECO:0000313" key="2">
    <source>
        <dbReference type="EMBL" id="TCL41347.1"/>
    </source>
</evidence>
<dbReference type="InterPro" id="IPR051454">
    <property type="entry name" value="RNA/ubiquinone_mod_enzymes"/>
</dbReference>
<dbReference type="InterPro" id="IPR001539">
    <property type="entry name" value="Peptidase_U32"/>
</dbReference>